<protein>
    <submittedName>
        <fullName evidence="1">Universal stress protein</fullName>
    </submittedName>
</protein>
<sequence>MDYAIQLTREANASLVGVFLDDFIYRSYSVSKIISSYNNDEKIIKELDKKDQLKRDEAVMLFEQACGKGGIPYSFHRNKGIAIHELKEESIFADLIIINDSETFNRFSEGPPTRFIRELLSDVQCPVLIVPDIYKPIDKVTLLYDGAPSSVFAIKMYSYLFGELDAAVEVLTVKDKLAGSHLPNNNLIREFIKRHFPKANYIVAKGSAEEEIPGHLRYHKENELVVLGAYRRSEISRWFKVSMADILMKELETPLFIAHNK</sequence>
<proteinExistence type="predicted"/>
<dbReference type="Gene3D" id="3.40.50.12370">
    <property type="match status" value="1"/>
</dbReference>
<organism evidence="1 2">
    <name type="scientific">Hanamia caeni</name>
    <dbReference type="NCBI Taxonomy" id="2294116"/>
    <lineage>
        <taxon>Bacteria</taxon>
        <taxon>Pseudomonadati</taxon>
        <taxon>Bacteroidota</taxon>
        <taxon>Chitinophagia</taxon>
        <taxon>Chitinophagales</taxon>
        <taxon>Chitinophagaceae</taxon>
        <taxon>Hanamia</taxon>
    </lineage>
</organism>
<accession>A0A3M9NSW9</accession>
<dbReference type="OrthoDB" id="641005at2"/>
<evidence type="ECO:0000313" key="2">
    <source>
        <dbReference type="Proteomes" id="UP000267223"/>
    </source>
</evidence>
<comment type="caution">
    <text evidence="1">The sequence shown here is derived from an EMBL/GenBank/DDBJ whole genome shotgun (WGS) entry which is preliminary data.</text>
</comment>
<evidence type="ECO:0000313" key="1">
    <source>
        <dbReference type="EMBL" id="RNI40327.1"/>
    </source>
</evidence>
<dbReference type="EMBL" id="RJJR01000001">
    <property type="protein sequence ID" value="RNI40327.1"/>
    <property type="molecule type" value="Genomic_DNA"/>
</dbReference>
<name>A0A3M9NSW9_9BACT</name>
<dbReference type="SUPFAM" id="SSF52402">
    <property type="entry name" value="Adenine nucleotide alpha hydrolases-like"/>
    <property type="match status" value="1"/>
</dbReference>
<keyword evidence="2" id="KW-1185">Reference proteome</keyword>
<dbReference type="Proteomes" id="UP000267223">
    <property type="component" value="Unassembled WGS sequence"/>
</dbReference>
<gene>
    <name evidence="1" type="ORF">EFY79_01380</name>
</gene>
<dbReference type="AlphaFoldDB" id="A0A3M9NSW9"/>
<reference evidence="1 2" key="1">
    <citation type="submission" date="2018-11" db="EMBL/GenBank/DDBJ databases">
        <title>Draft genome sequence of Ferruginibacter sp. BO-59.</title>
        <authorList>
            <person name="Im W.T."/>
        </authorList>
    </citation>
    <scope>NUCLEOTIDE SEQUENCE [LARGE SCALE GENOMIC DNA]</scope>
    <source>
        <strain evidence="1 2">BO-59</strain>
    </source>
</reference>